<organism evidence="2 3">
    <name type="scientific">Cereibacter changlensis JA139</name>
    <dbReference type="NCBI Taxonomy" id="1188249"/>
    <lineage>
        <taxon>Bacteria</taxon>
        <taxon>Pseudomonadati</taxon>
        <taxon>Pseudomonadota</taxon>
        <taxon>Alphaproteobacteria</taxon>
        <taxon>Rhodobacterales</taxon>
        <taxon>Paracoccaceae</taxon>
        <taxon>Cereibacter</taxon>
    </lineage>
</organism>
<dbReference type="InterPro" id="IPR046358">
    <property type="entry name" value="Flagellin_C"/>
</dbReference>
<keyword evidence="3" id="KW-1185">Reference proteome</keyword>
<dbReference type="Proteomes" id="UP000241010">
    <property type="component" value="Unassembled WGS sequence"/>
</dbReference>
<name>A0A2T4JXT5_9RHOB</name>
<reference evidence="2 3" key="1">
    <citation type="submission" date="2018-03" db="EMBL/GenBank/DDBJ databases">
        <title>Cereibacter changlensis.</title>
        <authorList>
            <person name="Meyer T.E."/>
            <person name="Miller S."/>
            <person name="Lodha T."/>
            <person name="Gandham S."/>
            <person name="Chintalapati S."/>
            <person name="Chintalapati V.R."/>
        </authorList>
    </citation>
    <scope>NUCLEOTIDE SEQUENCE [LARGE SCALE GENOMIC DNA]</scope>
    <source>
        <strain evidence="2 3">JA139</strain>
    </source>
</reference>
<protein>
    <submittedName>
        <fullName evidence="2">Flagellar biosynthesis protein FlgL</fullName>
    </submittedName>
</protein>
<dbReference type="AlphaFoldDB" id="A0A2T4JXT5"/>
<gene>
    <name evidence="2" type="ORF">C5F48_06010</name>
</gene>
<evidence type="ECO:0000313" key="2">
    <source>
        <dbReference type="EMBL" id="PTE22686.1"/>
    </source>
</evidence>
<dbReference type="EMBL" id="PZKG01000017">
    <property type="protein sequence ID" value="PTE22686.1"/>
    <property type="molecule type" value="Genomic_DNA"/>
</dbReference>
<keyword evidence="2" id="KW-0282">Flagellum</keyword>
<keyword evidence="2" id="KW-0966">Cell projection</keyword>
<sequence length="333" mass="33887">MATVSLGDLAHSFMLRRQTVALKAQSQRLSTEMVTGLAADRGAKLGGDFATLGSIDASLARLESFKIAGNEAAGFAGALQSVLTLVDDLAGKTAPLLLTAGTAGTAPLIDPAGMTSLQQFKSVMAALNTGFAGRSLLAGMETGKAAVVEAETVLTAIETASLGATTAAELAIAVNDWFDDPAGYAATVYLGGAALAPLSVGPTDEVTLAVTANDPAIRDTLKGLALAALLGRGVFAGDSDQRGEVARLAGESLVQSQSTRTGLAAEVGLAEARIEAAAARNAAETTALKIARTGLLGVDGYETATLLETTETQLETIYALTERISRLTLVDYV</sequence>
<accession>A0A2T4JXT5</accession>
<comment type="caution">
    <text evidence="2">The sequence shown here is derived from an EMBL/GenBank/DDBJ whole genome shotgun (WGS) entry which is preliminary data.</text>
</comment>
<proteinExistence type="predicted"/>
<feature type="domain" description="Flagellin C-terminal" evidence="1">
    <location>
        <begin position="263"/>
        <end position="332"/>
    </location>
</feature>
<keyword evidence="2" id="KW-0969">Cilium</keyword>
<dbReference type="OrthoDB" id="7312911at2"/>
<evidence type="ECO:0000313" key="3">
    <source>
        <dbReference type="Proteomes" id="UP000241010"/>
    </source>
</evidence>
<dbReference type="Pfam" id="PF00700">
    <property type="entry name" value="Flagellin_C"/>
    <property type="match status" value="1"/>
</dbReference>
<evidence type="ECO:0000259" key="1">
    <source>
        <dbReference type="Pfam" id="PF00700"/>
    </source>
</evidence>
<dbReference type="RefSeq" id="WP_107663006.1">
    <property type="nucleotide sequence ID" value="NZ_PZKG01000017.1"/>
</dbReference>
<dbReference type="SUPFAM" id="SSF64518">
    <property type="entry name" value="Phase 1 flagellin"/>
    <property type="match status" value="1"/>
</dbReference>